<dbReference type="SMART" id="SM00389">
    <property type="entry name" value="HOX"/>
    <property type="match status" value="1"/>
</dbReference>
<evidence type="ECO:0000259" key="11">
    <source>
        <dbReference type="PROSITE" id="PS50071"/>
    </source>
</evidence>
<evidence type="ECO:0000256" key="3">
    <source>
        <dbReference type="ARBA" id="ARBA00022473"/>
    </source>
</evidence>
<dbReference type="Gene3D" id="1.10.10.60">
    <property type="entry name" value="Homeodomain-like"/>
    <property type="match status" value="1"/>
</dbReference>
<reference evidence="14" key="3">
    <citation type="submission" date="2015-06" db="UniProtKB">
        <authorList>
            <consortium name="EnsemblMetazoa"/>
        </authorList>
    </citation>
    <scope>IDENTIFICATION</scope>
</reference>
<feature type="compositionally biased region" description="Low complexity" evidence="10">
    <location>
        <begin position="1"/>
        <end position="10"/>
    </location>
</feature>
<dbReference type="RefSeq" id="XP_009021003.1">
    <property type="nucleotide sequence ID" value="XM_009022755.1"/>
</dbReference>
<evidence type="ECO:0000313" key="13">
    <source>
        <dbReference type="EMBL" id="ESO00832.1"/>
    </source>
</evidence>
<dbReference type="PROSITE" id="PS50803">
    <property type="entry name" value="OAR"/>
    <property type="match status" value="1"/>
</dbReference>
<feature type="domain" description="OAR" evidence="12">
    <location>
        <begin position="296"/>
        <end position="309"/>
    </location>
</feature>
<dbReference type="OMA" id="CKTHQES"/>
<evidence type="ECO:0000256" key="10">
    <source>
        <dbReference type="SAM" id="MobiDB-lite"/>
    </source>
</evidence>
<feature type="region of interest" description="Disordered" evidence="10">
    <location>
        <begin position="1"/>
        <end position="74"/>
    </location>
</feature>
<dbReference type="InParanoid" id="T1EFP0"/>
<comment type="subcellular location">
    <subcellularLocation>
        <location evidence="1 7 8 9">Nucleus</location>
    </subcellularLocation>
</comment>
<evidence type="ECO:0000256" key="2">
    <source>
        <dbReference type="ARBA" id="ARBA00006503"/>
    </source>
</evidence>
<dbReference type="EnsemblMetazoa" id="HelroT112977">
    <property type="protein sequence ID" value="HelroP112977"/>
    <property type="gene ID" value="HelroG112977"/>
</dbReference>
<dbReference type="Proteomes" id="UP000015101">
    <property type="component" value="Unassembled WGS sequence"/>
</dbReference>
<dbReference type="PIRSF" id="PIRSF000563">
    <property type="entry name" value="Homeobox_protein_Pitx/Unc30"/>
    <property type="match status" value="1"/>
</dbReference>
<dbReference type="EMBL" id="KB096864">
    <property type="protein sequence ID" value="ESO00832.1"/>
    <property type="molecule type" value="Genomic_DNA"/>
</dbReference>
<reference evidence="13 15" key="2">
    <citation type="journal article" date="2013" name="Nature">
        <title>Insights into bilaterian evolution from three spiralian genomes.</title>
        <authorList>
            <person name="Simakov O."/>
            <person name="Marletaz F."/>
            <person name="Cho S.J."/>
            <person name="Edsinger-Gonzales E."/>
            <person name="Havlak P."/>
            <person name="Hellsten U."/>
            <person name="Kuo D.H."/>
            <person name="Larsson T."/>
            <person name="Lv J."/>
            <person name="Arendt D."/>
            <person name="Savage R."/>
            <person name="Osoegawa K."/>
            <person name="de Jong P."/>
            <person name="Grimwood J."/>
            <person name="Chapman J.A."/>
            <person name="Shapiro H."/>
            <person name="Aerts A."/>
            <person name="Otillar R.P."/>
            <person name="Terry A.Y."/>
            <person name="Boore J.L."/>
            <person name="Grigoriev I.V."/>
            <person name="Lindberg D.R."/>
            <person name="Seaver E.C."/>
            <person name="Weisblat D.A."/>
            <person name="Putnam N.H."/>
            <person name="Rokhsar D.S."/>
        </authorList>
    </citation>
    <scope>NUCLEOTIDE SEQUENCE</scope>
</reference>
<keyword evidence="15" id="KW-1185">Reference proteome</keyword>
<dbReference type="FunFam" id="1.10.10.60:FF:000031">
    <property type="entry name" value="Homeobox protein"/>
    <property type="match status" value="1"/>
</dbReference>
<dbReference type="HOGENOM" id="CLU_030301_3_0_1"/>
<dbReference type="GO" id="GO:0009653">
    <property type="term" value="P:anatomical structure morphogenesis"/>
    <property type="evidence" value="ECO:0000318"/>
    <property type="project" value="GO_Central"/>
</dbReference>
<dbReference type="InterPro" id="IPR017970">
    <property type="entry name" value="Homeobox_CS"/>
</dbReference>
<comment type="similarity">
    <text evidence="2 7">Belongs to the paired homeobox family. Bicoid subfamily.</text>
</comment>
<dbReference type="AlphaFoldDB" id="T1EFP0"/>
<dbReference type="SUPFAM" id="SSF46689">
    <property type="entry name" value="Homeodomain-like"/>
    <property type="match status" value="1"/>
</dbReference>
<dbReference type="PROSITE" id="PS50071">
    <property type="entry name" value="HOMEOBOX_2"/>
    <property type="match status" value="1"/>
</dbReference>
<gene>
    <name evidence="14" type="primary">20195392</name>
    <name evidence="13" type="ORF">HELRODRAFT_112977</name>
</gene>
<dbReference type="OrthoDB" id="6159439at2759"/>
<dbReference type="CTD" id="20195392"/>
<dbReference type="InterPro" id="IPR003654">
    <property type="entry name" value="OAR_dom"/>
</dbReference>
<dbReference type="PROSITE" id="PS00027">
    <property type="entry name" value="HOMEOBOX_1"/>
    <property type="match status" value="1"/>
</dbReference>
<evidence type="ECO:0000256" key="8">
    <source>
        <dbReference type="PROSITE-ProRule" id="PRU00108"/>
    </source>
</evidence>
<keyword evidence="4 7" id="KW-0238">DNA-binding</keyword>
<dbReference type="EMBL" id="AMQM01005220">
    <property type="status" value="NOT_ANNOTATED_CDS"/>
    <property type="molecule type" value="Genomic_DNA"/>
</dbReference>
<dbReference type="STRING" id="6412.T1EFP0"/>
<dbReference type="InterPro" id="IPR001356">
    <property type="entry name" value="HD"/>
</dbReference>
<evidence type="ECO:0000256" key="1">
    <source>
        <dbReference type="ARBA" id="ARBA00004123"/>
    </source>
</evidence>
<feature type="domain" description="Homeobox" evidence="11">
    <location>
        <begin position="62"/>
        <end position="122"/>
    </location>
</feature>
<proteinExistence type="inferred from homology"/>
<evidence type="ECO:0000256" key="9">
    <source>
        <dbReference type="RuleBase" id="RU000682"/>
    </source>
</evidence>
<evidence type="ECO:0000256" key="6">
    <source>
        <dbReference type="ARBA" id="ARBA00023242"/>
    </source>
</evidence>
<dbReference type="GO" id="GO:0006357">
    <property type="term" value="P:regulation of transcription by RNA polymerase II"/>
    <property type="evidence" value="ECO:0000318"/>
    <property type="project" value="GO_Central"/>
</dbReference>
<feature type="compositionally biased region" description="Basic residues" evidence="10">
    <location>
        <begin position="60"/>
        <end position="69"/>
    </location>
</feature>
<dbReference type="EMBL" id="AMQM01005219">
    <property type="status" value="NOT_ANNOTATED_CDS"/>
    <property type="molecule type" value="Genomic_DNA"/>
</dbReference>
<dbReference type="InterPro" id="IPR016233">
    <property type="entry name" value="Homeobox_Pitx/unc30"/>
</dbReference>
<reference evidence="15" key="1">
    <citation type="submission" date="2012-12" db="EMBL/GenBank/DDBJ databases">
        <authorList>
            <person name="Hellsten U."/>
            <person name="Grimwood J."/>
            <person name="Chapman J.A."/>
            <person name="Shapiro H."/>
            <person name="Aerts A."/>
            <person name="Otillar R.P."/>
            <person name="Terry A.Y."/>
            <person name="Boore J.L."/>
            <person name="Simakov O."/>
            <person name="Marletaz F."/>
            <person name="Cho S.-J."/>
            <person name="Edsinger-Gonzales E."/>
            <person name="Havlak P."/>
            <person name="Kuo D.-H."/>
            <person name="Larsson T."/>
            <person name="Lv J."/>
            <person name="Arendt D."/>
            <person name="Savage R."/>
            <person name="Osoegawa K."/>
            <person name="de Jong P."/>
            <person name="Lindberg D.R."/>
            <person name="Seaver E.C."/>
            <person name="Weisblat D.A."/>
            <person name="Putnam N.H."/>
            <person name="Grigoriev I.V."/>
            <person name="Rokhsar D.S."/>
        </authorList>
    </citation>
    <scope>NUCLEOTIDE SEQUENCE</scope>
</reference>
<evidence type="ECO:0000259" key="12">
    <source>
        <dbReference type="PROSITE" id="PS50803"/>
    </source>
</evidence>
<dbReference type="GO" id="GO:0000978">
    <property type="term" value="F:RNA polymerase II cis-regulatory region sequence-specific DNA binding"/>
    <property type="evidence" value="ECO:0000318"/>
    <property type="project" value="GO_Central"/>
</dbReference>
<evidence type="ECO:0000256" key="7">
    <source>
        <dbReference type="PIRNR" id="PIRNR000563"/>
    </source>
</evidence>
<keyword evidence="6 7" id="KW-0539">Nucleus</keyword>
<protein>
    <recommendedName>
        <fullName evidence="7">Homeobox protein</fullName>
    </recommendedName>
</protein>
<dbReference type="Pfam" id="PF03826">
    <property type="entry name" value="OAR"/>
    <property type="match status" value="1"/>
</dbReference>
<organism evidence="14 15">
    <name type="scientific">Helobdella robusta</name>
    <name type="common">Californian leech</name>
    <dbReference type="NCBI Taxonomy" id="6412"/>
    <lineage>
        <taxon>Eukaryota</taxon>
        <taxon>Metazoa</taxon>
        <taxon>Spiralia</taxon>
        <taxon>Lophotrochozoa</taxon>
        <taxon>Annelida</taxon>
        <taxon>Clitellata</taxon>
        <taxon>Hirudinea</taxon>
        <taxon>Rhynchobdellida</taxon>
        <taxon>Glossiphoniidae</taxon>
        <taxon>Helobdella</taxon>
    </lineage>
</organism>
<evidence type="ECO:0000313" key="15">
    <source>
        <dbReference type="Proteomes" id="UP000015101"/>
    </source>
</evidence>
<dbReference type="PANTHER" id="PTHR45882:SF3">
    <property type="entry name" value="PITUITARY HOMEOBOX HOMOLOG PTX1"/>
    <property type="match status" value="1"/>
</dbReference>
<dbReference type="GO" id="GO:0005634">
    <property type="term" value="C:nucleus"/>
    <property type="evidence" value="ECO:0000318"/>
    <property type="project" value="GO_Central"/>
</dbReference>
<dbReference type="EMBL" id="AMQM01005218">
    <property type="status" value="NOT_ANNOTATED_CDS"/>
    <property type="molecule type" value="Genomic_DNA"/>
</dbReference>
<name>T1EFP0_HELRO</name>
<feature type="DNA-binding region" description="Homeobox" evidence="8">
    <location>
        <begin position="64"/>
        <end position="123"/>
    </location>
</feature>
<dbReference type="eggNOG" id="KOG0486">
    <property type="taxonomic scope" value="Eukaryota"/>
</dbReference>
<keyword evidence="3 7" id="KW-0217">Developmental protein</keyword>
<feature type="compositionally biased region" description="Low complexity" evidence="10">
    <location>
        <begin position="17"/>
        <end position="43"/>
    </location>
</feature>
<evidence type="ECO:0000313" key="14">
    <source>
        <dbReference type="EnsemblMetazoa" id="HelroP112977"/>
    </source>
</evidence>
<dbReference type="CDD" id="cd00086">
    <property type="entry name" value="homeodomain"/>
    <property type="match status" value="1"/>
</dbReference>
<feature type="region of interest" description="Disordered" evidence="10">
    <location>
        <begin position="270"/>
        <end position="298"/>
    </location>
</feature>
<keyword evidence="5 8" id="KW-0371">Homeobox</keyword>
<sequence>MTSSSSTTSSTKHRHNNNSTGTGIATTTTTTSSSTTTNNNNNNFDNEDASSSGEGNGDKKSKRQRRQRTHFTSQQLQELEATFQRNRYPDMATREEIAAWTSLTEARVRVWFKNRRAKWRKKERNLETLKNGFGPQFNSFMQPFDSGALYAAASYNYSPYNSWEPKLTPPTPKNILPWNTHPLNSLTSSHHLSSAACVNIPQQMCFTASTNHPLMSGLTGGSGVLGSAASPPSPYSTSTNHPRSYLAAYASMRDYTSGTSNGVSLASNLNNLNNNNNNSPLASSLNNNNSNNSSSSSLAALRLKAKQHATTSAFPYASSMVMTSRQTPMSACQYGGASLLP</sequence>
<evidence type="ECO:0000256" key="4">
    <source>
        <dbReference type="ARBA" id="ARBA00023125"/>
    </source>
</evidence>
<dbReference type="Pfam" id="PF00046">
    <property type="entry name" value="Homeodomain"/>
    <property type="match status" value="1"/>
</dbReference>
<accession>T1EFP0</accession>
<dbReference type="KEGG" id="hro:HELRODRAFT_112977"/>
<dbReference type="GeneID" id="20195392"/>
<evidence type="ECO:0000256" key="5">
    <source>
        <dbReference type="ARBA" id="ARBA00023155"/>
    </source>
</evidence>
<dbReference type="GO" id="GO:0000981">
    <property type="term" value="F:DNA-binding transcription factor activity, RNA polymerase II-specific"/>
    <property type="evidence" value="ECO:0000318"/>
    <property type="project" value="GO_Central"/>
</dbReference>
<dbReference type="PANTHER" id="PTHR45882">
    <property type="entry name" value="PITUITARY HOMEOBOX HOMOLOG PTX1"/>
    <property type="match status" value="1"/>
</dbReference>
<dbReference type="InterPro" id="IPR009057">
    <property type="entry name" value="Homeodomain-like_sf"/>
</dbReference>